<evidence type="ECO:0000313" key="3">
    <source>
        <dbReference type="EMBL" id="RCW73711.1"/>
    </source>
</evidence>
<sequence length="791" mass="82642">MTSLPSWQLALAVSTAAALAACGGDGGNEPVQISTLGNRADLISDGNALVEVQLPTGSNKDTLKVLLNGSDVTAAFTTATDNGRKGLVQGLANGRNVLVAEAAGAKAAELVVTNAPRGGPLLAGTQPAPYICAAPTAVAATATTAAVDASGFTTAATDAQCNTATQTLYFYRTTTAGCSMANPYPSPPATAPANACFKPYTVGQAAPGDLATTTTEAGLTVPYVVRLERGVINRGIYEMAVLIDPAKPWANGLAPQATWTGKLEFIFGGSSGQLRRQLRPASLWNHDAALAKGWMVATNALVDGSRNTNRTAMVDTVIMMKEDITERYGPLVHTVASGCSAGSMSAYGIASSYPGLLDGLLVSCSLNDAESSNQESVDCGLLVEAYDRPRWRELMAAGGYSLDEINLKKARINGHEDYTACIGWYNSFGVQKLAGNYDTAREVTAANRATGVITARSLGQATNGCQLPASQVFDPVGNPSGLRCSQWDHAVATFGKRADGEPNSTRDNTGVQYGLKALVAGTITAEEFVTLNETIGSFDRNGLYSSARAVADLPALQTVYRAGLMPDYQLLARIPILDFRGYDDSLIQPITNTGRTGLHQIWKSFANRARFDQANGTSANYAMWRYGLSPNGFSPSQPLADEGFFVMDQWITAVKASGAGTAAARVLAARPAAAADFCLLSTDAAQTTRVTDPAVCDADPLLKGGTSPREAAGSPRANDLLKCQLKPLDVAEYLPAVLSAEQLARMRAVFADGVCDYSKRGVGFEPARGVTSFAAGPGGQVLPAAPVSTPR</sequence>
<accession>A0A368Y0A2</accession>
<dbReference type="OrthoDB" id="3078806at2"/>
<protein>
    <recommendedName>
        <fullName evidence="2">DUF6351 domain-containing protein</fullName>
    </recommendedName>
</protein>
<reference evidence="3 4" key="1">
    <citation type="submission" date="2018-07" db="EMBL/GenBank/DDBJ databases">
        <title>Genomic Encyclopedia of Type Strains, Phase IV (KMG-IV): sequencing the most valuable type-strain genomes for metagenomic binning, comparative biology and taxonomic classification.</title>
        <authorList>
            <person name="Goeker M."/>
        </authorList>
    </citation>
    <scope>NUCLEOTIDE SEQUENCE [LARGE SCALE GENOMIC DNA]</scope>
    <source>
        <strain evidence="3 4">DSM 21634</strain>
    </source>
</reference>
<organism evidence="3 4">
    <name type="scientific">Pseudorhodoferax soli</name>
    <dbReference type="NCBI Taxonomy" id="545864"/>
    <lineage>
        <taxon>Bacteria</taxon>
        <taxon>Pseudomonadati</taxon>
        <taxon>Pseudomonadota</taxon>
        <taxon>Betaproteobacteria</taxon>
        <taxon>Burkholderiales</taxon>
        <taxon>Comamonadaceae</taxon>
    </lineage>
</organism>
<dbReference type="AlphaFoldDB" id="A0A368Y0A2"/>
<dbReference type="Proteomes" id="UP000252884">
    <property type="component" value="Unassembled WGS sequence"/>
</dbReference>
<evidence type="ECO:0000259" key="2">
    <source>
        <dbReference type="Pfam" id="PF19878"/>
    </source>
</evidence>
<feature type="domain" description="DUF6351" evidence="2">
    <location>
        <begin position="33"/>
        <end position="763"/>
    </location>
</feature>
<evidence type="ECO:0000313" key="4">
    <source>
        <dbReference type="Proteomes" id="UP000252884"/>
    </source>
</evidence>
<dbReference type="RefSeq" id="WP_114466892.1">
    <property type="nucleotide sequence ID" value="NZ_QPJK01000002.1"/>
</dbReference>
<dbReference type="Pfam" id="PF19878">
    <property type="entry name" value="DUF6351"/>
    <property type="match status" value="1"/>
</dbReference>
<keyword evidence="4" id="KW-1185">Reference proteome</keyword>
<gene>
    <name evidence="3" type="ORF">DES41_10224</name>
</gene>
<proteinExistence type="predicted"/>
<evidence type="ECO:0000256" key="1">
    <source>
        <dbReference type="SAM" id="SignalP"/>
    </source>
</evidence>
<dbReference type="EMBL" id="QPJK01000002">
    <property type="protein sequence ID" value="RCW73711.1"/>
    <property type="molecule type" value="Genomic_DNA"/>
</dbReference>
<name>A0A368Y0A2_9BURK</name>
<feature type="chain" id="PRO_5016892540" description="DUF6351 domain-containing protein" evidence="1">
    <location>
        <begin position="21"/>
        <end position="791"/>
    </location>
</feature>
<dbReference type="InterPro" id="IPR045556">
    <property type="entry name" value="DUF6351"/>
</dbReference>
<keyword evidence="1" id="KW-0732">Signal</keyword>
<comment type="caution">
    <text evidence="3">The sequence shown here is derived from an EMBL/GenBank/DDBJ whole genome shotgun (WGS) entry which is preliminary data.</text>
</comment>
<feature type="signal peptide" evidence="1">
    <location>
        <begin position="1"/>
        <end position="20"/>
    </location>
</feature>